<dbReference type="Proteomes" id="UP000092093">
    <property type="component" value="Unassembled WGS sequence"/>
</dbReference>
<accession>A0A1B7WNM3</accession>
<dbReference type="Pfam" id="PF19653">
    <property type="entry name" value="DUF6156"/>
    <property type="match status" value="1"/>
</dbReference>
<evidence type="ECO:0000313" key="1">
    <source>
        <dbReference type="EMBL" id="OBQ38713.1"/>
    </source>
</evidence>
<proteinExistence type="predicted"/>
<dbReference type="PATRIC" id="fig|1710896.3.peg.3076"/>
<reference evidence="1 2" key="1">
    <citation type="submission" date="2015-09" db="EMBL/GenBank/DDBJ databases">
        <title>Aphanizomenon flos-aquae WA102.</title>
        <authorList>
            <person name="Driscoll C."/>
        </authorList>
    </citation>
    <scope>NUCLEOTIDE SEQUENCE [LARGE SCALE GENOMIC DNA]</scope>
    <source>
        <strain evidence="1">WA102</strain>
    </source>
</reference>
<gene>
    <name evidence="1" type="ORF">AN484_24035</name>
</gene>
<dbReference type="EMBL" id="LJOW01000218">
    <property type="protein sequence ID" value="OBQ38713.1"/>
    <property type="molecule type" value="Genomic_DNA"/>
</dbReference>
<dbReference type="AlphaFoldDB" id="A0A1B7WNM3"/>
<evidence type="ECO:0000313" key="2">
    <source>
        <dbReference type="Proteomes" id="UP000092093"/>
    </source>
</evidence>
<protein>
    <submittedName>
        <fullName evidence="1">Uncharacterized protein</fullName>
    </submittedName>
</protein>
<sequence>MAVAVPSLNGCTFSQNLDTRMKSSTDTPPTNSVIYYGSWTSYQIPFVPVEPISQEEAQKRQSYYVGYYNSSKQLERFEKYLDGKLEWQDKYIYWDNRKLKTRNMIKTDGSEINQNFDSNGNIMK</sequence>
<comment type="caution">
    <text evidence="1">The sequence shown here is derived from an EMBL/GenBank/DDBJ whole genome shotgun (WGS) entry which is preliminary data.</text>
</comment>
<organism evidence="1 2">
    <name type="scientific">Aphanizomenon flos-aquae WA102</name>
    <dbReference type="NCBI Taxonomy" id="1710896"/>
    <lineage>
        <taxon>Bacteria</taxon>
        <taxon>Bacillati</taxon>
        <taxon>Cyanobacteriota</taxon>
        <taxon>Cyanophyceae</taxon>
        <taxon>Nostocales</taxon>
        <taxon>Aphanizomenonaceae</taxon>
        <taxon>Aphanizomenon</taxon>
    </lineage>
</organism>
<dbReference type="InterPro" id="IPR046154">
    <property type="entry name" value="DUF6156"/>
</dbReference>
<name>A0A1B7WNM3_APHFL</name>